<keyword evidence="2" id="KW-1185">Reference proteome</keyword>
<dbReference type="EMBL" id="JACGCM010000552">
    <property type="protein sequence ID" value="KAF6171007.1"/>
    <property type="molecule type" value="Genomic_DNA"/>
</dbReference>
<accession>A0A7J7NUX3</accession>
<reference evidence="1 2" key="1">
    <citation type="journal article" date="2020" name="IScience">
        <title>Genome Sequencing of the Endangered Kingdonia uniflora (Circaeasteraceae, Ranunculales) Reveals Potential Mechanisms of Evolutionary Specialization.</title>
        <authorList>
            <person name="Sun Y."/>
            <person name="Deng T."/>
            <person name="Zhang A."/>
            <person name="Moore M.J."/>
            <person name="Landis J.B."/>
            <person name="Lin N."/>
            <person name="Zhang H."/>
            <person name="Zhang X."/>
            <person name="Huang J."/>
            <person name="Zhang X."/>
            <person name="Sun H."/>
            <person name="Wang H."/>
        </authorList>
    </citation>
    <scope>NUCLEOTIDE SEQUENCE [LARGE SCALE GENOMIC DNA]</scope>
    <source>
        <strain evidence="1">TB1705</strain>
        <tissue evidence="1">Leaf</tissue>
    </source>
</reference>
<evidence type="ECO:0000313" key="1">
    <source>
        <dbReference type="EMBL" id="KAF6171007.1"/>
    </source>
</evidence>
<feature type="non-terminal residue" evidence="1">
    <location>
        <position position="1"/>
    </location>
</feature>
<dbReference type="Proteomes" id="UP000541444">
    <property type="component" value="Unassembled WGS sequence"/>
</dbReference>
<name>A0A7J7NUX3_9MAGN</name>
<comment type="caution">
    <text evidence="1">The sequence shown here is derived from an EMBL/GenBank/DDBJ whole genome shotgun (WGS) entry which is preliminary data.</text>
</comment>
<sequence>IPTISNRSLGRVFLTSFFKHSILVVAFKFSQNHSQEETSLAEVGSKRIDAFLVDPWYLNLG</sequence>
<organism evidence="1 2">
    <name type="scientific">Kingdonia uniflora</name>
    <dbReference type="NCBI Taxonomy" id="39325"/>
    <lineage>
        <taxon>Eukaryota</taxon>
        <taxon>Viridiplantae</taxon>
        <taxon>Streptophyta</taxon>
        <taxon>Embryophyta</taxon>
        <taxon>Tracheophyta</taxon>
        <taxon>Spermatophyta</taxon>
        <taxon>Magnoliopsida</taxon>
        <taxon>Ranunculales</taxon>
        <taxon>Circaeasteraceae</taxon>
        <taxon>Kingdonia</taxon>
    </lineage>
</organism>
<dbReference type="AlphaFoldDB" id="A0A7J7NUX3"/>
<gene>
    <name evidence="1" type="ORF">GIB67_028568</name>
</gene>
<protein>
    <submittedName>
        <fullName evidence="1">Uncharacterized protein</fullName>
    </submittedName>
</protein>
<proteinExistence type="predicted"/>
<evidence type="ECO:0000313" key="2">
    <source>
        <dbReference type="Proteomes" id="UP000541444"/>
    </source>
</evidence>